<dbReference type="Pfam" id="PF10551">
    <property type="entry name" value="MULE"/>
    <property type="match status" value="1"/>
</dbReference>
<evidence type="ECO:0000313" key="3">
    <source>
        <dbReference type="EMBL" id="GEZ87753.1"/>
    </source>
</evidence>
<gene>
    <name evidence="3" type="ORF">Tci_559726</name>
</gene>
<proteinExistence type="predicted"/>
<feature type="region of interest" description="Disordered" evidence="1">
    <location>
        <begin position="158"/>
        <end position="191"/>
    </location>
</feature>
<dbReference type="PROSITE" id="PS51257">
    <property type="entry name" value="PROKAR_LIPOPROTEIN"/>
    <property type="match status" value="1"/>
</dbReference>
<comment type="caution">
    <text evidence="3">The sequence shown here is derived from an EMBL/GenBank/DDBJ whole genome shotgun (WGS) entry which is preliminary data.</text>
</comment>
<feature type="compositionally biased region" description="Acidic residues" evidence="1">
    <location>
        <begin position="162"/>
        <end position="185"/>
    </location>
</feature>
<organism evidence="3">
    <name type="scientific">Tanacetum cinerariifolium</name>
    <name type="common">Dalmatian daisy</name>
    <name type="synonym">Chrysanthemum cinerariifolium</name>
    <dbReference type="NCBI Taxonomy" id="118510"/>
    <lineage>
        <taxon>Eukaryota</taxon>
        <taxon>Viridiplantae</taxon>
        <taxon>Streptophyta</taxon>
        <taxon>Embryophyta</taxon>
        <taxon>Tracheophyta</taxon>
        <taxon>Spermatophyta</taxon>
        <taxon>Magnoliopsida</taxon>
        <taxon>eudicotyledons</taxon>
        <taxon>Gunneridae</taxon>
        <taxon>Pentapetalae</taxon>
        <taxon>asterids</taxon>
        <taxon>campanulids</taxon>
        <taxon>Asterales</taxon>
        <taxon>Asteraceae</taxon>
        <taxon>Asteroideae</taxon>
        <taxon>Anthemideae</taxon>
        <taxon>Anthemidinae</taxon>
        <taxon>Tanacetum</taxon>
    </lineage>
</organism>
<sequence length="414" mass="46901">MPLNCVKRAPILPLLSSYSCLLEAVSERLEIDANSRFMVTYNSDNDIVEVCDDLKANEFMEFVVESSRIVTLCIVECSVNDRQSSTTRSNQQSNFIHATPSANVYQTEYHATQIHQTKMRVFPGSSGLIYQNLPSYQQMHGFSENHVYVPGFLGLASKDESSESDDESSESDEEGSESDEDDETTPVENKNCKVDKFWSMPPLLKTPVLDIKKKKVMSESSRIYRRKKIMTDMKARFKIDISYSQAWRAKCYALKLLRGTPEESFAELTLYCHNLKVKNPGTITHIETDDQDRFENFFLAVGDAIRIFVSHIRPLIIIDGAHLKGESLGTMYLAVAMDGNNQILPLAYGVGKSETFRSWDWFLRKLKECIIGKQDNLTIISDGAVSIGSAINNVFPNAFHGRCCHHLLMNLREK</sequence>
<evidence type="ECO:0000259" key="2">
    <source>
        <dbReference type="Pfam" id="PF10551"/>
    </source>
</evidence>
<dbReference type="InterPro" id="IPR018289">
    <property type="entry name" value="MULE_transposase_dom"/>
</dbReference>
<name>A0A699IUT3_TANCI</name>
<protein>
    <recommendedName>
        <fullName evidence="2">MULE transposase domain-containing protein</fullName>
    </recommendedName>
</protein>
<accession>A0A699IUT3</accession>
<dbReference type="EMBL" id="BKCJ010336104">
    <property type="protein sequence ID" value="GEZ87753.1"/>
    <property type="molecule type" value="Genomic_DNA"/>
</dbReference>
<feature type="non-terminal residue" evidence="3">
    <location>
        <position position="414"/>
    </location>
</feature>
<reference evidence="3" key="1">
    <citation type="journal article" date="2019" name="Sci. Rep.">
        <title>Draft genome of Tanacetum cinerariifolium, the natural source of mosquito coil.</title>
        <authorList>
            <person name="Yamashiro T."/>
            <person name="Shiraishi A."/>
            <person name="Satake H."/>
            <person name="Nakayama K."/>
        </authorList>
    </citation>
    <scope>NUCLEOTIDE SEQUENCE</scope>
</reference>
<dbReference type="PANTHER" id="PTHR31973:SF185">
    <property type="entry name" value="TRANSPOSASE, MUDR, PLANT, MULE TRANSPOSASE DOMAIN-CONTAINING PROTEIN"/>
    <property type="match status" value="1"/>
</dbReference>
<evidence type="ECO:0000256" key="1">
    <source>
        <dbReference type="SAM" id="MobiDB-lite"/>
    </source>
</evidence>
<feature type="domain" description="MULE transposase" evidence="2">
    <location>
        <begin position="316"/>
        <end position="410"/>
    </location>
</feature>
<dbReference type="PANTHER" id="PTHR31973">
    <property type="entry name" value="POLYPROTEIN, PUTATIVE-RELATED"/>
    <property type="match status" value="1"/>
</dbReference>
<dbReference type="AlphaFoldDB" id="A0A699IUT3"/>